<evidence type="ECO:0000313" key="11">
    <source>
        <dbReference type="EMBL" id="CAA2099994.1"/>
    </source>
</evidence>
<dbReference type="PANTHER" id="PTHR34981:SF1">
    <property type="entry name" value="CELL DIVISION PROTEIN ZAPA"/>
    <property type="match status" value="1"/>
</dbReference>
<dbReference type="AlphaFoldDB" id="A0A679IZQ7"/>
<dbReference type="PANTHER" id="PTHR34981">
    <property type="entry name" value="CELL DIVISION PROTEIN ZAPA"/>
    <property type="match status" value="1"/>
</dbReference>
<keyword evidence="3" id="KW-0963">Cytoplasm</keyword>
<dbReference type="GO" id="GO:0030428">
    <property type="term" value="C:cell septum"/>
    <property type="evidence" value="ECO:0007669"/>
    <property type="project" value="TreeGrafter"/>
</dbReference>
<protein>
    <recommendedName>
        <fullName evidence="2">Cell division protein ZapA</fullName>
    </recommendedName>
    <alternativeName>
        <fullName evidence="9">Z ring-associated protein ZapA</fullName>
    </alternativeName>
</protein>
<dbReference type="InterPro" id="IPR036192">
    <property type="entry name" value="Cell_div_ZapA-like_sf"/>
</dbReference>
<reference evidence="11" key="1">
    <citation type="submission" date="2019-12" db="EMBL/GenBank/DDBJ databases">
        <authorList>
            <person name="Cremers G."/>
        </authorList>
    </citation>
    <scope>NUCLEOTIDE SEQUENCE</scope>
    <source>
        <strain evidence="11">Mbul1</strain>
    </source>
</reference>
<evidence type="ECO:0000256" key="4">
    <source>
        <dbReference type="ARBA" id="ARBA00022618"/>
    </source>
</evidence>
<dbReference type="Gene3D" id="3.30.160.880">
    <property type="entry name" value="Cell division protein ZapA protomer, N-terminal domain"/>
    <property type="match status" value="1"/>
</dbReference>
<dbReference type="InterPro" id="IPR007838">
    <property type="entry name" value="Cell_div_ZapA-like"/>
</dbReference>
<sequence>MPQISVTIDGKSYRMACAEGEEAHLSALAGELDTRVTDMRKSFGEIGDMRLHVMAALIQADELAELKRRLADLEAETVTLRERVETADSLRADEEARIAEGLGRAADRIERLAHALAAG</sequence>
<dbReference type="EMBL" id="LR743504">
    <property type="protein sequence ID" value="CAA2099994.1"/>
    <property type="molecule type" value="Genomic_DNA"/>
</dbReference>
<keyword evidence="5" id="KW-0717">Septation</keyword>
<feature type="coiled-coil region" evidence="10">
    <location>
        <begin position="56"/>
        <end position="83"/>
    </location>
</feature>
<keyword evidence="6" id="KW-0131">Cell cycle</keyword>
<evidence type="ECO:0000256" key="10">
    <source>
        <dbReference type="SAM" id="Coils"/>
    </source>
</evidence>
<organism evidence="11">
    <name type="scientific">Methylobacterium bullatum</name>
    <dbReference type="NCBI Taxonomy" id="570505"/>
    <lineage>
        <taxon>Bacteria</taxon>
        <taxon>Pseudomonadati</taxon>
        <taxon>Pseudomonadota</taxon>
        <taxon>Alphaproteobacteria</taxon>
        <taxon>Hyphomicrobiales</taxon>
        <taxon>Methylobacteriaceae</taxon>
        <taxon>Methylobacterium</taxon>
    </lineage>
</organism>
<dbReference type="GO" id="GO:0000921">
    <property type="term" value="P:septin ring assembly"/>
    <property type="evidence" value="ECO:0007669"/>
    <property type="project" value="TreeGrafter"/>
</dbReference>
<evidence type="ECO:0000256" key="8">
    <source>
        <dbReference type="ARBA" id="ARBA00026068"/>
    </source>
</evidence>
<comment type="function">
    <text evidence="7">Activator of cell division through the inhibition of FtsZ GTPase activity, therefore promoting FtsZ assembly into bundles of protofilaments necessary for the formation of the division Z ring. It is recruited early at mid-cell but it is not essential for cell division.</text>
</comment>
<proteinExistence type="predicted"/>
<keyword evidence="10" id="KW-0175">Coiled coil</keyword>
<dbReference type="InterPro" id="IPR042233">
    <property type="entry name" value="Cell_div_ZapA_N"/>
</dbReference>
<keyword evidence="4" id="KW-0132">Cell division</keyword>
<evidence type="ECO:0000256" key="5">
    <source>
        <dbReference type="ARBA" id="ARBA00023210"/>
    </source>
</evidence>
<comment type="subcellular location">
    <subcellularLocation>
        <location evidence="1">Cytoplasm</location>
    </subcellularLocation>
</comment>
<dbReference type="GO" id="GO:0000917">
    <property type="term" value="P:division septum assembly"/>
    <property type="evidence" value="ECO:0007669"/>
    <property type="project" value="UniProtKB-KW"/>
</dbReference>
<evidence type="ECO:0000256" key="2">
    <source>
        <dbReference type="ARBA" id="ARBA00015195"/>
    </source>
</evidence>
<evidence type="ECO:0000256" key="6">
    <source>
        <dbReference type="ARBA" id="ARBA00023306"/>
    </source>
</evidence>
<name>A0A679IZQ7_9HYPH</name>
<dbReference type="GO" id="GO:0005829">
    <property type="term" value="C:cytosol"/>
    <property type="evidence" value="ECO:0007669"/>
    <property type="project" value="TreeGrafter"/>
</dbReference>
<evidence type="ECO:0000256" key="9">
    <source>
        <dbReference type="ARBA" id="ARBA00033158"/>
    </source>
</evidence>
<dbReference type="SUPFAM" id="SSF102829">
    <property type="entry name" value="Cell division protein ZapA-like"/>
    <property type="match status" value="1"/>
</dbReference>
<dbReference type="Pfam" id="PF05164">
    <property type="entry name" value="ZapA"/>
    <property type="match status" value="1"/>
</dbReference>
<dbReference type="GO" id="GO:0043093">
    <property type="term" value="P:FtsZ-dependent cytokinesis"/>
    <property type="evidence" value="ECO:0007669"/>
    <property type="project" value="TreeGrafter"/>
</dbReference>
<dbReference type="GO" id="GO:0032153">
    <property type="term" value="C:cell division site"/>
    <property type="evidence" value="ECO:0007669"/>
    <property type="project" value="TreeGrafter"/>
</dbReference>
<evidence type="ECO:0000256" key="1">
    <source>
        <dbReference type="ARBA" id="ARBA00004496"/>
    </source>
</evidence>
<accession>A0A679IZQ7</accession>
<evidence type="ECO:0000256" key="7">
    <source>
        <dbReference type="ARBA" id="ARBA00024910"/>
    </source>
</evidence>
<gene>
    <name evidence="11" type="ORF">MBUL_00447</name>
</gene>
<evidence type="ECO:0000256" key="3">
    <source>
        <dbReference type="ARBA" id="ARBA00022490"/>
    </source>
</evidence>
<comment type="subunit">
    <text evidence="8">Homodimer. Interacts with FtsZ.</text>
</comment>